<feature type="compositionally biased region" description="Polar residues" evidence="11">
    <location>
        <begin position="339"/>
        <end position="348"/>
    </location>
</feature>
<feature type="compositionally biased region" description="Basic and acidic residues" evidence="11">
    <location>
        <begin position="308"/>
        <end position="329"/>
    </location>
</feature>
<evidence type="ECO:0000256" key="3">
    <source>
        <dbReference type="ARBA" id="ARBA00022692"/>
    </source>
</evidence>
<organism evidence="13 14">
    <name type="scientific">Elaphomyces granulatus</name>
    <dbReference type="NCBI Taxonomy" id="519963"/>
    <lineage>
        <taxon>Eukaryota</taxon>
        <taxon>Fungi</taxon>
        <taxon>Dikarya</taxon>
        <taxon>Ascomycota</taxon>
        <taxon>Pezizomycotina</taxon>
        <taxon>Eurotiomycetes</taxon>
        <taxon>Eurotiomycetidae</taxon>
        <taxon>Eurotiales</taxon>
        <taxon>Elaphomycetaceae</taxon>
        <taxon>Elaphomyces</taxon>
    </lineage>
</organism>
<evidence type="ECO:0000256" key="7">
    <source>
        <dbReference type="ARBA" id="ARBA00023288"/>
    </source>
</evidence>
<keyword evidence="5 10" id="KW-0472">Membrane</keyword>
<evidence type="ECO:0000256" key="11">
    <source>
        <dbReference type="SAM" id="MobiDB-lite"/>
    </source>
</evidence>
<comment type="similarity">
    <text evidence="10">Belongs to the DHHC palmitoyltransferase family.</text>
</comment>
<name>A0A232M691_9EURO</name>
<keyword evidence="8 10" id="KW-0012">Acyltransferase</keyword>
<accession>A0A232M691</accession>
<feature type="transmembrane region" description="Helical" evidence="10">
    <location>
        <begin position="28"/>
        <end position="50"/>
    </location>
</feature>
<evidence type="ECO:0000256" key="9">
    <source>
        <dbReference type="ARBA" id="ARBA00048048"/>
    </source>
</evidence>
<dbReference type="GO" id="GO:0016020">
    <property type="term" value="C:membrane"/>
    <property type="evidence" value="ECO:0007669"/>
    <property type="project" value="UniProtKB-SubCell"/>
</dbReference>
<keyword evidence="3 10" id="KW-0812">Transmembrane</keyword>
<dbReference type="Proteomes" id="UP000243515">
    <property type="component" value="Unassembled WGS sequence"/>
</dbReference>
<dbReference type="GO" id="GO:0019706">
    <property type="term" value="F:protein-cysteine S-palmitoyltransferase activity"/>
    <property type="evidence" value="ECO:0007669"/>
    <property type="project" value="UniProtKB-EC"/>
</dbReference>
<evidence type="ECO:0000259" key="12">
    <source>
        <dbReference type="Pfam" id="PF01529"/>
    </source>
</evidence>
<evidence type="ECO:0000256" key="10">
    <source>
        <dbReference type="RuleBase" id="RU079119"/>
    </source>
</evidence>
<evidence type="ECO:0000256" key="6">
    <source>
        <dbReference type="ARBA" id="ARBA00023139"/>
    </source>
</evidence>
<dbReference type="EMBL" id="NPHW01002233">
    <property type="protein sequence ID" value="OXV11909.1"/>
    <property type="molecule type" value="Genomic_DNA"/>
</dbReference>
<feature type="domain" description="Palmitoyltransferase DHHC" evidence="12">
    <location>
        <begin position="126"/>
        <end position="251"/>
    </location>
</feature>
<feature type="compositionally biased region" description="Basic and acidic residues" evidence="11">
    <location>
        <begin position="499"/>
        <end position="509"/>
    </location>
</feature>
<dbReference type="InterPro" id="IPR001594">
    <property type="entry name" value="Palmitoyltrfase_DHHC"/>
</dbReference>
<evidence type="ECO:0000256" key="4">
    <source>
        <dbReference type="ARBA" id="ARBA00022989"/>
    </source>
</evidence>
<evidence type="ECO:0000256" key="8">
    <source>
        <dbReference type="ARBA" id="ARBA00023315"/>
    </source>
</evidence>
<sequence>MATFDSPPSSPDPSKRRTRTWARHCERYCCVAFTYFPLVFVYGITTWAVYVEAGIGLRPSQSKWLGLPNTILGVTLYVFLNASYTIAVFTDPGSPLTSGNSRGGYSHFPTTELPEFTSYTVSSSGGARYCKKCQCPKPDRTHHCSSCKRCVLKMDHHCPWLATCVGLRNCKAFLLFLIYTSAFCWVCFLTASLWVWNQLVFDPRYLDAMLPVNVIMLAILGGIIGLVLTGFMIWHVSLAARGMTTIENLENTRYLSPVRKTLDRQRKEHQRSASTESGQGHEGFTRRLQDYGQQILDAHANAIPGVTRAEEGEERPSPTVRSRDYRHSLSSDGPDYFHTSAQHPSPTPAQQALYANYAELERQRERERYEEYLDHQDNEKMPNAFDLGWRQNLKHLFGENPLLWPFPVCNTTGDGWYWEPSSSFLEARERVRKRREREWGEWLEQQRHHASGLNTTGHPTHSRPIDGARIGAHRGSFERPSTGVSMKTLRPISPQLRPGHNEYDGDTHGPENLSPTYGNFDGDEAKRRLSTPPINSNRNWIAGRNGRLANIHNNHGSSDDWRDWD</sequence>
<evidence type="ECO:0000256" key="2">
    <source>
        <dbReference type="ARBA" id="ARBA00022679"/>
    </source>
</evidence>
<dbReference type="AlphaFoldDB" id="A0A232M691"/>
<comment type="domain">
    <text evidence="10">The DHHC domain is required for palmitoyltransferase activity.</text>
</comment>
<dbReference type="EC" id="2.3.1.225" evidence="10"/>
<feature type="transmembrane region" description="Helical" evidence="10">
    <location>
        <begin position="70"/>
        <end position="89"/>
    </location>
</feature>
<comment type="catalytic activity">
    <reaction evidence="9 10">
        <text>L-cysteinyl-[protein] + hexadecanoyl-CoA = S-hexadecanoyl-L-cysteinyl-[protein] + CoA</text>
        <dbReference type="Rhea" id="RHEA:36683"/>
        <dbReference type="Rhea" id="RHEA-COMP:10131"/>
        <dbReference type="Rhea" id="RHEA-COMP:11032"/>
        <dbReference type="ChEBI" id="CHEBI:29950"/>
        <dbReference type="ChEBI" id="CHEBI:57287"/>
        <dbReference type="ChEBI" id="CHEBI:57379"/>
        <dbReference type="ChEBI" id="CHEBI:74151"/>
        <dbReference type="EC" id="2.3.1.225"/>
    </reaction>
</comment>
<evidence type="ECO:0000313" key="14">
    <source>
        <dbReference type="Proteomes" id="UP000243515"/>
    </source>
</evidence>
<keyword evidence="2 10" id="KW-0808">Transferase</keyword>
<reference evidence="13 14" key="1">
    <citation type="journal article" date="2015" name="Environ. Microbiol.">
        <title>Metagenome sequence of Elaphomyces granulatus from sporocarp tissue reveals Ascomycota ectomycorrhizal fingerprints of genome expansion and a Proteobacteria-rich microbiome.</title>
        <authorList>
            <person name="Quandt C.A."/>
            <person name="Kohler A."/>
            <person name="Hesse C.N."/>
            <person name="Sharpton T.J."/>
            <person name="Martin F."/>
            <person name="Spatafora J.W."/>
        </authorList>
    </citation>
    <scope>NUCLEOTIDE SEQUENCE [LARGE SCALE GENOMIC DNA]</scope>
    <source>
        <strain evidence="13 14">OSC145934</strain>
    </source>
</reference>
<comment type="caution">
    <text evidence="13">The sequence shown here is derived from an EMBL/GenBank/DDBJ whole genome shotgun (WGS) entry which is preliminary data.</text>
</comment>
<keyword evidence="4 10" id="KW-1133">Transmembrane helix</keyword>
<dbReference type="Pfam" id="PF01529">
    <property type="entry name" value="DHHC"/>
    <property type="match status" value="1"/>
</dbReference>
<keyword evidence="14" id="KW-1185">Reference proteome</keyword>
<proteinExistence type="inferred from homology"/>
<dbReference type="PANTHER" id="PTHR12246">
    <property type="entry name" value="PALMITOYLTRANSFERASE ZDHHC16"/>
    <property type="match status" value="1"/>
</dbReference>
<evidence type="ECO:0000256" key="5">
    <source>
        <dbReference type="ARBA" id="ARBA00023136"/>
    </source>
</evidence>
<feature type="region of interest" description="Disordered" evidence="11">
    <location>
        <begin position="302"/>
        <end position="348"/>
    </location>
</feature>
<evidence type="ECO:0000313" key="13">
    <source>
        <dbReference type="EMBL" id="OXV11909.1"/>
    </source>
</evidence>
<dbReference type="InterPro" id="IPR039859">
    <property type="entry name" value="PFA4/ZDH16/20/ERF2-like"/>
</dbReference>
<dbReference type="OrthoDB" id="302728at2759"/>
<feature type="transmembrane region" description="Helical" evidence="10">
    <location>
        <begin position="173"/>
        <end position="196"/>
    </location>
</feature>
<keyword evidence="7" id="KW-0449">Lipoprotein</keyword>
<protein>
    <recommendedName>
        <fullName evidence="10">Palmitoyltransferase</fullName>
        <ecNumber evidence="10">2.3.1.225</ecNumber>
    </recommendedName>
</protein>
<evidence type="ECO:0000256" key="1">
    <source>
        <dbReference type="ARBA" id="ARBA00004141"/>
    </source>
</evidence>
<dbReference type="PROSITE" id="PS50216">
    <property type="entry name" value="DHHC"/>
    <property type="match status" value="1"/>
</dbReference>
<comment type="subcellular location">
    <subcellularLocation>
        <location evidence="1">Membrane</location>
        <topology evidence="1">Multi-pass membrane protein</topology>
    </subcellularLocation>
</comment>
<feature type="region of interest" description="Disordered" evidence="11">
    <location>
        <begin position="446"/>
        <end position="539"/>
    </location>
</feature>
<feature type="transmembrane region" description="Helical" evidence="10">
    <location>
        <begin position="208"/>
        <end position="234"/>
    </location>
</feature>
<keyword evidence="6" id="KW-0564">Palmitate</keyword>
<gene>
    <name evidence="13" type="ORF">Egran_00330</name>
</gene>